<dbReference type="EMBL" id="OKQR01000004">
    <property type="protein sequence ID" value="SPD94521.1"/>
    <property type="molecule type" value="Genomic_DNA"/>
</dbReference>
<evidence type="ECO:0000313" key="4">
    <source>
        <dbReference type="Proteomes" id="UP000239237"/>
    </source>
</evidence>
<evidence type="ECO:0000313" key="2">
    <source>
        <dbReference type="EMBL" id="SPE06183.1"/>
    </source>
</evidence>
<proteinExistence type="predicted"/>
<protein>
    <submittedName>
        <fullName evidence="2">Uncharacterized protein</fullName>
    </submittedName>
</protein>
<evidence type="ECO:0000313" key="1">
    <source>
        <dbReference type="EMBL" id="SPD94521.1"/>
    </source>
</evidence>
<dbReference type="Proteomes" id="UP000237923">
    <property type="component" value="Unassembled WGS sequence"/>
</dbReference>
<keyword evidence="4" id="KW-1185">Reference proteome</keyword>
<dbReference type="RefSeq" id="WP_105299842.1">
    <property type="nucleotide sequence ID" value="NZ_OKQR01000004.1"/>
</dbReference>
<organism evidence="2 3">
    <name type="scientific">Leuconostoc suionicum</name>
    <dbReference type="NCBI Taxonomy" id="1511761"/>
    <lineage>
        <taxon>Bacteria</taxon>
        <taxon>Bacillati</taxon>
        <taxon>Bacillota</taxon>
        <taxon>Bacilli</taxon>
        <taxon>Lactobacillales</taxon>
        <taxon>Lactobacillaceae</taxon>
        <taxon>Leuconostoc</taxon>
    </lineage>
</organism>
<dbReference type="EMBL" id="OKQU01000001">
    <property type="protein sequence ID" value="SPE06183.1"/>
    <property type="molecule type" value="Genomic_DNA"/>
</dbReference>
<dbReference type="AlphaFoldDB" id="A0A2N9K6G5"/>
<dbReference type="Proteomes" id="UP000239237">
    <property type="component" value="Unassembled WGS sequence"/>
</dbReference>
<sequence>MVQIWNDGDIITKDRLNGINDSVIEANTVNSNIYTRGLFTSSFTVTDTKSWSYFLYKVKRNDVFQINTVTDGSQPTIMQFDEKMSLVSSTKDSSNNNVIVLEDGYLAVNMYMNVLSNQGDLTKVYVKGISNDSFSKNQLVSDKTSLTYHGYMDLNTADYPLTQKQDMVTTDYIPVTSGDYLLVTGIFGTGNGVIGFEDNGTPTSNPTILLRATANNEFVTDKVMKIPDGINFIRISTDNNYPFFVYKTMLSKENNDNNLPETTSLNFPSGSPLDYTYYRQFGRRDFYNKSDSFGEVGLDLNTNLFASPSNIMNQYGDGNFSLSQTNGTIKFSSPAKNGKTALQVKGYFPFSTERIKITSFSGNAFSGIFYGKPDMSTGMSVRFNSTSCVAELYVSGSIVQTVTYTGFTTTNQILQVQNTGRSLIILLFDSVTGNFLKRIGRFNFGANFDARKEEYTTTWKTLLYSQTDNFTSSDGIVISHFDSAIRSGANSVSIRFLTYEDGTFIQKDNYLYYLVEGTGDTISDLFTQIVKINPSTGDVQSIGAIFEVRNDGVDSGILLGDDSIKMVFDRHDSKWKGISCGMEYNDYGGNTSDRPKLYFETTQNILEGGIVIVRNAQQITGTDGGKVGTSETQYSEDFDFYWDDNLGYWVVTANTINKGLLLYSTPDLKTNYSTTSHVETVPTGVRDTGNQFVNFNGTRYITTGGTSNNLGIRDASGNYVGALNVEAPLSPSTTGPWCTLAPFKNGDTNELYLFSFDRVNLLYNGYDHGGLYCWKASKN</sequence>
<gene>
    <name evidence="1" type="ORF">LES8486_01705</name>
    <name evidence="2" type="ORF">LES9216_00070</name>
</gene>
<evidence type="ECO:0000313" key="3">
    <source>
        <dbReference type="Proteomes" id="UP000237923"/>
    </source>
</evidence>
<reference evidence="1 4" key="2">
    <citation type="submission" date="2018-02" db="EMBL/GenBank/DDBJ databases">
        <authorList>
            <person name="Rodrigo-Torres L."/>
            <person name="Arahal R. D."/>
            <person name="Lucena T."/>
        </authorList>
    </citation>
    <scope>NUCLEOTIDE SEQUENCE [LARGE SCALE GENOMIC DNA]</scope>
    <source>
        <strain evidence="1 4">CECT 8486</strain>
    </source>
</reference>
<accession>A0A2N9K6G5</accession>
<reference evidence="2 3" key="1">
    <citation type="submission" date="2018-02" db="EMBL/GenBank/DDBJ databases">
        <authorList>
            <person name="Cohen D.B."/>
            <person name="Kent A.D."/>
        </authorList>
    </citation>
    <scope>NUCLEOTIDE SEQUENCE [LARGE SCALE GENOMIC DNA]</scope>
    <source>
        <strain evidence="2 3">CECT 9216</strain>
    </source>
</reference>
<name>A0A2N9K6G5_9LACO</name>